<dbReference type="SUPFAM" id="SSF49854">
    <property type="entry name" value="Spermadhesin, CUB domain"/>
    <property type="match status" value="1"/>
</dbReference>
<dbReference type="Pfam" id="PF00059">
    <property type="entry name" value="Lectin_C"/>
    <property type="match status" value="2"/>
</dbReference>
<evidence type="ECO:0000256" key="1">
    <source>
        <dbReference type="ARBA" id="ARBA00023157"/>
    </source>
</evidence>
<dbReference type="CDD" id="cd00037">
    <property type="entry name" value="CLECT"/>
    <property type="match status" value="1"/>
</dbReference>
<dbReference type="InterPro" id="IPR018378">
    <property type="entry name" value="C-type_lectin_CS"/>
</dbReference>
<dbReference type="PANTHER" id="PTHR22991:SF40">
    <property type="entry name" value="PROTEIN CBG13490"/>
    <property type="match status" value="1"/>
</dbReference>
<dbReference type="AlphaFoldDB" id="A0AAN5CF07"/>
<evidence type="ECO:0000313" key="4">
    <source>
        <dbReference type="Proteomes" id="UP001328107"/>
    </source>
</evidence>
<feature type="domain" description="C-type lectin" evidence="2">
    <location>
        <begin position="37"/>
        <end position="138"/>
    </location>
</feature>
<dbReference type="InterPro" id="IPR016187">
    <property type="entry name" value="CTDL_fold"/>
</dbReference>
<accession>A0AAN5CF07</accession>
<keyword evidence="4" id="KW-1185">Reference proteome</keyword>
<dbReference type="InterPro" id="IPR001304">
    <property type="entry name" value="C-type_lectin-like"/>
</dbReference>
<evidence type="ECO:0000313" key="3">
    <source>
        <dbReference type="EMBL" id="GMR40579.1"/>
    </source>
</evidence>
<dbReference type="SMART" id="SM00034">
    <property type="entry name" value="CLECT"/>
    <property type="match status" value="2"/>
</dbReference>
<dbReference type="EMBL" id="BTRK01000003">
    <property type="protein sequence ID" value="GMR40579.1"/>
    <property type="molecule type" value="Genomic_DNA"/>
</dbReference>
<keyword evidence="1" id="KW-1015">Disulfide bond</keyword>
<dbReference type="Gene3D" id="3.10.100.10">
    <property type="entry name" value="Mannose-Binding Protein A, subunit A"/>
    <property type="match status" value="2"/>
</dbReference>
<dbReference type="PROSITE" id="PS50041">
    <property type="entry name" value="C_TYPE_LECTIN_2"/>
    <property type="match status" value="2"/>
</dbReference>
<sequence length="413" mass="46031">NAIVKVINLTPRMRLLLLLQFLPVLVPACLTGYSLVYDGQCFIKYSSNTQNYADAKNTCASGDSHLPQFYSQQDVNNFLSMYKASDYYWIGLLCDGEKFVWEDGTVANYTNFLNAEICDAAHVTYRYNIFAYDGKWRSSSDGTYFYVVPICVANVRSWTCDSYYLMEQGKSDDTCYLVDSKPTAQSVAEANCESQRAHLSTIHDQAFNDFVKRTAVGHGLTMGIFIGLKHDSQNDKYVWSDLSEVDYTNFAPGFPDETFGECVAMGINLFPGKWINAECSEPLPYICAKPALTYDDSVSPQGCVEDAEFYPGDEVFSPTWGSATGPALCDYPLMDLDKSKKVTVEILFFESNSCCDTLTIYDGLVGTKVLKTLTGYYGFTSINVTSTSNAIRMEWNAKSGAHVRGWHARVSSA</sequence>
<evidence type="ECO:0000259" key="2">
    <source>
        <dbReference type="PROSITE" id="PS50041"/>
    </source>
</evidence>
<name>A0AAN5CF07_9BILA</name>
<proteinExistence type="predicted"/>
<dbReference type="Proteomes" id="UP001328107">
    <property type="component" value="Unassembled WGS sequence"/>
</dbReference>
<organism evidence="3 4">
    <name type="scientific">Pristionchus mayeri</name>
    <dbReference type="NCBI Taxonomy" id="1317129"/>
    <lineage>
        <taxon>Eukaryota</taxon>
        <taxon>Metazoa</taxon>
        <taxon>Ecdysozoa</taxon>
        <taxon>Nematoda</taxon>
        <taxon>Chromadorea</taxon>
        <taxon>Rhabditida</taxon>
        <taxon>Rhabditina</taxon>
        <taxon>Diplogasteromorpha</taxon>
        <taxon>Diplogasteroidea</taxon>
        <taxon>Neodiplogasteridae</taxon>
        <taxon>Pristionchus</taxon>
    </lineage>
</organism>
<dbReference type="InterPro" id="IPR016186">
    <property type="entry name" value="C-type_lectin-like/link_sf"/>
</dbReference>
<dbReference type="PROSITE" id="PS00615">
    <property type="entry name" value="C_TYPE_LECTIN_1"/>
    <property type="match status" value="1"/>
</dbReference>
<dbReference type="SUPFAM" id="SSF56436">
    <property type="entry name" value="C-type lectin-like"/>
    <property type="match status" value="2"/>
</dbReference>
<feature type="domain" description="C-type lectin" evidence="2">
    <location>
        <begin position="171"/>
        <end position="288"/>
    </location>
</feature>
<dbReference type="InterPro" id="IPR035914">
    <property type="entry name" value="Sperma_CUB_dom_sf"/>
</dbReference>
<feature type="non-terminal residue" evidence="3">
    <location>
        <position position="1"/>
    </location>
</feature>
<protein>
    <recommendedName>
        <fullName evidence="2">C-type lectin domain-containing protein</fullName>
    </recommendedName>
</protein>
<reference evidence="4" key="1">
    <citation type="submission" date="2022-10" db="EMBL/GenBank/DDBJ databases">
        <title>Genome assembly of Pristionchus species.</title>
        <authorList>
            <person name="Yoshida K."/>
            <person name="Sommer R.J."/>
        </authorList>
    </citation>
    <scope>NUCLEOTIDE SEQUENCE [LARGE SCALE GENOMIC DNA]</scope>
    <source>
        <strain evidence="4">RS5460</strain>
    </source>
</reference>
<dbReference type="Gene3D" id="2.60.120.290">
    <property type="entry name" value="Spermadhesin, CUB domain"/>
    <property type="match status" value="1"/>
</dbReference>
<dbReference type="InterPro" id="IPR050976">
    <property type="entry name" value="Snaclec"/>
</dbReference>
<gene>
    <name evidence="3" type="ORF">PMAYCL1PPCAC_10774</name>
</gene>
<dbReference type="PANTHER" id="PTHR22991">
    <property type="entry name" value="PROTEIN CBG13490"/>
    <property type="match status" value="1"/>
</dbReference>
<comment type="caution">
    <text evidence="3">The sequence shown here is derived from an EMBL/GenBank/DDBJ whole genome shotgun (WGS) entry which is preliminary data.</text>
</comment>